<dbReference type="AlphaFoldDB" id="A0A8S4N2F0"/>
<gene>
    <name evidence="8" type="ORF">OFUS_LOCUS2790</name>
</gene>
<evidence type="ECO:0000256" key="2">
    <source>
        <dbReference type="ARBA" id="ARBA00022692"/>
    </source>
</evidence>
<evidence type="ECO:0000313" key="9">
    <source>
        <dbReference type="Proteomes" id="UP000749559"/>
    </source>
</evidence>
<keyword evidence="6" id="KW-0732">Signal</keyword>
<dbReference type="PANTHER" id="PTHR45902:SF1">
    <property type="entry name" value="LATROPHILIN RECEPTOR-LIKE PROTEIN A"/>
    <property type="match status" value="1"/>
</dbReference>
<name>A0A8S4N2F0_OWEFU</name>
<evidence type="ECO:0000259" key="7">
    <source>
        <dbReference type="PROSITE" id="PS50261"/>
    </source>
</evidence>
<feature type="transmembrane region" description="Helical" evidence="5">
    <location>
        <begin position="696"/>
        <end position="716"/>
    </location>
</feature>
<dbReference type="InterPro" id="IPR022343">
    <property type="entry name" value="GCR1-cAMP_receptor"/>
</dbReference>
<proteinExistence type="predicted"/>
<feature type="transmembrane region" description="Helical" evidence="5">
    <location>
        <begin position="586"/>
        <end position="609"/>
    </location>
</feature>
<protein>
    <recommendedName>
        <fullName evidence="7">G-protein coupled receptors family 2 profile 2 domain-containing protein</fullName>
    </recommendedName>
</protein>
<dbReference type="InterPro" id="IPR017981">
    <property type="entry name" value="GPCR_2-like_7TM"/>
</dbReference>
<feature type="chain" id="PRO_5035941620" description="G-protein coupled receptors family 2 profile 2 domain-containing protein" evidence="6">
    <location>
        <begin position="20"/>
        <end position="950"/>
    </location>
</feature>
<sequence>MDKLYIVTILISICHVQLAFEATRETGIFQSTDSESAAFAQRDGPQDVLDKYTQCRATRDLDFGAIEVVTSCPSNDGVAMYGSNNMLCNNPSTSGVLTAIPVTGQTGIVFRNYYCALCHGETLASFWEVDMMCKGLPHITETPHFSVKPSELEEYLEGRCTMLSMDPPSWTYIKQCKSSTPTTKSIHKRQLNGNPFFEIGIAVASFSILMNFGIDGKAHILLGTQEDHDVRHLTQCNSEEIYDPFKETCRTVLCAHDFVPIDGKCVPKLPIAIAPSASEAENVRDRTRKQRVYLVMNMLVQVQYEMYAILLHGDYTELIAQGLSALLDVAVDRISNIIVHPADFDRTGLNASPNKPIGNNTNSENKTLAELRKIPIAFVEVKITFSLGVENNHKSIDAVIEKMNRLIEDGLFELDLGALIVKVTGVEEHLGGIVPKDDTWCVDGMRRLYLDKEFDIGMSDGNRTNIYIHETDTLYEHGDFDLTLCVKGEYWKEDISGFVFVCEKVPMIVNDACARIELDSDDNYEILPNRSIVLSDTMYDLDSYQFTINGSVVICVPPDYYKTKTNVVNSCIHSVTFAYFDIIQRYLTLIFKTVSIVSIFITIVTYTIFKKLRNLPGCNVLNLAVALFFAELFFLLFGGAFVKEHIICSIVAIVIHYMFLSAFFWMNTMAYDMYCTFASKQMTVQLREKTQYWWRYMLYSWGSPLLICLACVIIEYTKMFPSVRIGYGRPIIDMDTQTNITKETTSDTIGIRYGCWIREPLATLIVFGGPITLICVTNTILFIFTIFRLRQNSKFNRSLKSKNRRKFSESSVTSVSSNDVMLYLRMSSFMGFTWIFGIASSVVSGLARPTEPICYLLYTMNLLFIIFNCLQGVFLFVAFVCNRKVIKLYKDLFSRVFCKQQDREGGSFSHRKLSKRDSNISIVSLSTSSSSVFSDDSSVTITSFKRIYVD</sequence>
<evidence type="ECO:0000313" key="8">
    <source>
        <dbReference type="EMBL" id="CAH1775493.1"/>
    </source>
</evidence>
<dbReference type="GO" id="GO:0004930">
    <property type="term" value="F:G protein-coupled receptor activity"/>
    <property type="evidence" value="ECO:0007669"/>
    <property type="project" value="InterPro"/>
</dbReference>
<keyword evidence="4 5" id="KW-0472">Membrane</keyword>
<dbReference type="OrthoDB" id="6134459at2759"/>
<evidence type="ECO:0000256" key="3">
    <source>
        <dbReference type="ARBA" id="ARBA00022989"/>
    </source>
</evidence>
<dbReference type="Pfam" id="PF00002">
    <property type="entry name" value="7tm_2"/>
    <property type="match status" value="1"/>
</dbReference>
<keyword evidence="9" id="KW-1185">Reference proteome</keyword>
<organism evidence="8 9">
    <name type="scientific">Owenia fusiformis</name>
    <name type="common">Polychaete worm</name>
    <dbReference type="NCBI Taxonomy" id="6347"/>
    <lineage>
        <taxon>Eukaryota</taxon>
        <taxon>Metazoa</taxon>
        <taxon>Spiralia</taxon>
        <taxon>Lophotrochozoa</taxon>
        <taxon>Annelida</taxon>
        <taxon>Polychaeta</taxon>
        <taxon>Sedentaria</taxon>
        <taxon>Canalipalpata</taxon>
        <taxon>Sabellida</taxon>
        <taxon>Oweniida</taxon>
        <taxon>Oweniidae</taxon>
        <taxon>Owenia</taxon>
    </lineage>
</organism>
<evidence type="ECO:0000256" key="1">
    <source>
        <dbReference type="ARBA" id="ARBA00004141"/>
    </source>
</evidence>
<feature type="transmembrane region" description="Helical" evidence="5">
    <location>
        <begin position="654"/>
        <end position="675"/>
    </location>
</feature>
<reference evidence="8" key="1">
    <citation type="submission" date="2022-03" db="EMBL/GenBank/DDBJ databases">
        <authorList>
            <person name="Martin C."/>
        </authorList>
    </citation>
    <scope>NUCLEOTIDE SEQUENCE</scope>
</reference>
<evidence type="ECO:0000256" key="5">
    <source>
        <dbReference type="SAM" id="Phobius"/>
    </source>
</evidence>
<feature type="transmembrane region" description="Helical" evidence="5">
    <location>
        <begin position="761"/>
        <end position="787"/>
    </location>
</feature>
<comment type="caution">
    <text evidence="8">The sequence shown here is derived from an EMBL/GenBank/DDBJ whole genome shotgun (WGS) entry which is preliminary data.</text>
</comment>
<dbReference type="GO" id="GO:0016020">
    <property type="term" value="C:membrane"/>
    <property type="evidence" value="ECO:0007669"/>
    <property type="project" value="UniProtKB-SubCell"/>
</dbReference>
<evidence type="ECO:0000256" key="6">
    <source>
        <dbReference type="SAM" id="SignalP"/>
    </source>
</evidence>
<evidence type="ECO:0000256" key="4">
    <source>
        <dbReference type="ARBA" id="ARBA00023136"/>
    </source>
</evidence>
<keyword evidence="3 5" id="KW-1133">Transmembrane helix</keyword>
<dbReference type="InterPro" id="IPR000832">
    <property type="entry name" value="GPCR_2_secretin-like"/>
</dbReference>
<dbReference type="SUPFAM" id="SSF81321">
    <property type="entry name" value="Family A G protein-coupled receptor-like"/>
    <property type="match status" value="1"/>
</dbReference>
<dbReference type="EMBL" id="CAIIXF020000001">
    <property type="protein sequence ID" value="CAH1775493.1"/>
    <property type="molecule type" value="Genomic_DNA"/>
</dbReference>
<keyword evidence="2 5" id="KW-0812">Transmembrane</keyword>
<dbReference type="GO" id="GO:0007166">
    <property type="term" value="P:cell surface receptor signaling pathway"/>
    <property type="evidence" value="ECO:0007669"/>
    <property type="project" value="InterPro"/>
</dbReference>
<dbReference type="PROSITE" id="PS50261">
    <property type="entry name" value="G_PROTEIN_RECEP_F2_4"/>
    <property type="match status" value="1"/>
</dbReference>
<dbReference type="PRINTS" id="PR02001">
    <property type="entry name" value="GCR1CAMPR"/>
</dbReference>
<dbReference type="Gene3D" id="1.20.1070.10">
    <property type="entry name" value="Rhodopsin 7-helix transmembrane proteins"/>
    <property type="match status" value="1"/>
</dbReference>
<feature type="transmembrane region" description="Helical" evidence="5">
    <location>
        <begin position="621"/>
        <end position="642"/>
    </location>
</feature>
<dbReference type="PANTHER" id="PTHR45902">
    <property type="entry name" value="LATROPHILIN RECEPTOR-LIKE PROTEIN A"/>
    <property type="match status" value="1"/>
</dbReference>
<feature type="transmembrane region" description="Helical" evidence="5">
    <location>
        <begin position="855"/>
        <end position="880"/>
    </location>
</feature>
<dbReference type="CDD" id="cd15039">
    <property type="entry name" value="7tmB3_Methuselah-like"/>
    <property type="match status" value="1"/>
</dbReference>
<dbReference type="InterPro" id="IPR053231">
    <property type="entry name" value="GPCR_LN-TM7"/>
</dbReference>
<feature type="domain" description="G-protein coupled receptors family 2 profile 2" evidence="7">
    <location>
        <begin position="584"/>
        <end position="883"/>
    </location>
</feature>
<comment type="subcellular location">
    <subcellularLocation>
        <location evidence="1">Membrane</location>
        <topology evidence="1">Multi-pass membrane protein</topology>
    </subcellularLocation>
</comment>
<dbReference type="Proteomes" id="UP000749559">
    <property type="component" value="Unassembled WGS sequence"/>
</dbReference>
<feature type="transmembrane region" description="Helical" evidence="5">
    <location>
        <begin position="822"/>
        <end position="843"/>
    </location>
</feature>
<feature type="signal peptide" evidence="6">
    <location>
        <begin position="1"/>
        <end position="19"/>
    </location>
</feature>
<accession>A0A8S4N2F0</accession>